<organism evidence="1 2">
    <name type="scientific">Acinetobacter guillouiae NIPH 991</name>
    <dbReference type="NCBI Taxonomy" id="1217656"/>
    <lineage>
        <taxon>Bacteria</taxon>
        <taxon>Pseudomonadati</taxon>
        <taxon>Pseudomonadota</taxon>
        <taxon>Gammaproteobacteria</taxon>
        <taxon>Moraxellales</taxon>
        <taxon>Moraxellaceae</taxon>
        <taxon>Acinetobacter</taxon>
    </lineage>
</organism>
<proteinExistence type="predicted"/>
<dbReference type="AlphaFoldDB" id="N8YDV7"/>
<comment type="caution">
    <text evidence="1">The sequence shown here is derived from an EMBL/GenBank/DDBJ whole genome shotgun (WGS) entry which is preliminary data.</text>
</comment>
<dbReference type="PATRIC" id="fig|1217656.3.peg.1091"/>
<name>N8YDV7_ACIGI</name>
<gene>
    <name evidence="1" type="ORF">F964_01113</name>
</gene>
<dbReference type="HOGENOM" id="CLU_3211128_0_0_6"/>
<sequence length="44" mass="5235">MKQLLIQFGLKILTLFLDHAYQLIKMKLEESRRLKAQSTMKTLN</sequence>
<dbReference type="Proteomes" id="UP000013148">
    <property type="component" value="Unassembled WGS sequence"/>
</dbReference>
<evidence type="ECO:0000313" key="2">
    <source>
        <dbReference type="Proteomes" id="UP000013148"/>
    </source>
</evidence>
<protein>
    <submittedName>
        <fullName evidence="1">Uncharacterized protein</fullName>
    </submittedName>
</protein>
<dbReference type="RefSeq" id="WP_004818453.1">
    <property type="nucleotide sequence ID" value="NZ_KB849456.1"/>
</dbReference>
<dbReference type="EMBL" id="APPJ01000009">
    <property type="protein sequence ID" value="ENV17808.1"/>
    <property type="molecule type" value="Genomic_DNA"/>
</dbReference>
<evidence type="ECO:0000313" key="1">
    <source>
        <dbReference type="EMBL" id="ENV17808.1"/>
    </source>
</evidence>
<reference evidence="1 2" key="1">
    <citation type="submission" date="2013-02" db="EMBL/GenBank/DDBJ databases">
        <title>The Genome Sequence of Acinetobacter guillouiae NIPH 991.</title>
        <authorList>
            <consortium name="The Broad Institute Genome Sequencing Platform"/>
            <consortium name="The Broad Institute Genome Sequencing Center for Infectious Disease"/>
            <person name="Cerqueira G."/>
            <person name="Feldgarden M."/>
            <person name="Courvalin P."/>
            <person name="Perichon B."/>
            <person name="Grillot-Courvalin C."/>
            <person name="Clermont D."/>
            <person name="Rocha E."/>
            <person name="Yoon E.-J."/>
            <person name="Nemec A."/>
            <person name="Walker B."/>
            <person name="Young S.K."/>
            <person name="Zeng Q."/>
            <person name="Gargeya S."/>
            <person name="Fitzgerald M."/>
            <person name="Haas B."/>
            <person name="Abouelleil A."/>
            <person name="Alvarado L."/>
            <person name="Arachchi H.M."/>
            <person name="Berlin A.M."/>
            <person name="Chapman S.B."/>
            <person name="Dewar J."/>
            <person name="Goldberg J."/>
            <person name="Griggs A."/>
            <person name="Gujja S."/>
            <person name="Hansen M."/>
            <person name="Howarth C."/>
            <person name="Imamovic A."/>
            <person name="Larimer J."/>
            <person name="McCowan C."/>
            <person name="Murphy C."/>
            <person name="Neiman D."/>
            <person name="Pearson M."/>
            <person name="Priest M."/>
            <person name="Roberts A."/>
            <person name="Saif S."/>
            <person name="Shea T."/>
            <person name="Sisk P."/>
            <person name="Sykes S."/>
            <person name="Wortman J."/>
            <person name="Nusbaum C."/>
            <person name="Birren B."/>
        </authorList>
    </citation>
    <scope>NUCLEOTIDE SEQUENCE [LARGE SCALE GENOMIC DNA]</scope>
    <source>
        <strain evidence="1 2">NIPH 991</strain>
    </source>
</reference>
<accession>N8YDV7</accession>
<keyword evidence="2" id="KW-1185">Reference proteome</keyword>